<dbReference type="Pfam" id="PF01554">
    <property type="entry name" value="MatE"/>
    <property type="match status" value="2"/>
</dbReference>
<name>A0A0D9XIS2_9ORYZ</name>
<keyword evidence="8" id="KW-1185">Reference proteome</keyword>
<dbReference type="GO" id="GO:0042910">
    <property type="term" value="F:xenobiotic transmembrane transporter activity"/>
    <property type="evidence" value="ECO:0007669"/>
    <property type="project" value="InterPro"/>
</dbReference>
<accession>A0A0D9XIS2</accession>
<reference evidence="8" key="2">
    <citation type="submission" date="2013-12" db="EMBL/GenBank/DDBJ databases">
        <authorList>
            <person name="Yu Y."/>
            <person name="Lee S."/>
            <person name="de Baynast K."/>
            <person name="Wissotski M."/>
            <person name="Liu L."/>
            <person name="Talag J."/>
            <person name="Goicoechea J."/>
            <person name="Angelova A."/>
            <person name="Jetty R."/>
            <person name="Kudrna D."/>
            <person name="Golser W."/>
            <person name="Rivera L."/>
            <person name="Zhang J."/>
            <person name="Wing R."/>
        </authorList>
    </citation>
    <scope>NUCLEOTIDE SEQUENCE</scope>
</reference>
<feature type="transmembrane region" description="Helical" evidence="6">
    <location>
        <begin position="178"/>
        <end position="200"/>
    </location>
</feature>
<comment type="subcellular location">
    <subcellularLocation>
        <location evidence="1">Membrane</location>
        <topology evidence="1">Multi-pass membrane protein</topology>
    </subcellularLocation>
</comment>
<dbReference type="PANTHER" id="PTHR11206">
    <property type="entry name" value="MULTIDRUG RESISTANCE PROTEIN"/>
    <property type="match status" value="1"/>
</dbReference>
<dbReference type="eggNOG" id="KOG1347">
    <property type="taxonomic scope" value="Eukaryota"/>
</dbReference>
<dbReference type="EnsemblPlants" id="LPERR10G04600.1">
    <property type="protein sequence ID" value="LPERR10G04600.1"/>
    <property type="gene ID" value="LPERR10G04600"/>
</dbReference>
<feature type="transmembrane region" description="Helical" evidence="6">
    <location>
        <begin position="330"/>
        <end position="353"/>
    </location>
</feature>
<dbReference type="GO" id="GO:1990961">
    <property type="term" value="P:xenobiotic detoxification by transmembrane export across the plasma membrane"/>
    <property type="evidence" value="ECO:0007669"/>
    <property type="project" value="InterPro"/>
</dbReference>
<evidence type="ECO:0000256" key="4">
    <source>
        <dbReference type="ARBA" id="ARBA00022989"/>
    </source>
</evidence>
<dbReference type="Gramene" id="LPERR10G04600.1">
    <property type="protein sequence ID" value="LPERR10G04600.1"/>
    <property type="gene ID" value="LPERR10G04600"/>
</dbReference>
<dbReference type="Proteomes" id="UP000032180">
    <property type="component" value="Chromosome 10"/>
</dbReference>
<reference evidence="7" key="3">
    <citation type="submission" date="2015-04" db="UniProtKB">
        <authorList>
            <consortium name="EnsemblPlants"/>
        </authorList>
    </citation>
    <scope>IDENTIFICATION</scope>
</reference>
<feature type="transmembrane region" description="Helical" evidence="6">
    <location>
        <begin position="252"/>
        <end position="270"/>
    </location>
</feature>
<dbReference type="InterPro" id="IPR045069">
    <property type="entry name" value="MATE_euk"/>
</dbReference>
<evidence type="ECO:0000256" key="5">
    <source>
        <dbReference type="ARBA" id="ARBA00023136"/>
    </source>
</evidence>
<dbReference type="HOGENOM" id="CLU_012893_1_0_1"/>
<feature type="transmembrane region" description="Helical" evidence="6">
    <location>
        <begin position="407"/>
        <end position="427"/>
    </location>
</feature>
<evidence type="ECO:0000313" key="8">
    <source>
        <dbReference type="Proteomes" id="UP000032180"/>
    </source>
</evidence>
<evidence type="ECO:0000313" key="7">
    <source>
        <dbReference type="EnsemblPlants" id="LPERR10G04600.1"/>
    </source>
</evidence>
<feature type="transmembrane region" description="Helical" evidence="6">
    <location>
        <begin position="433"/>
        <end position="454"/>
    </location>
</feature>
<feature type="transmembrane region" description="Helical" evidence="6">
    <location>
        <begin position="70"/>
        <end position="93"/>
    </location>
</feature>
<feature type="transmembrane region" description="Helical" evidence="6">
    <location>
        <begin position="290"/>
        <end position="309"/>
    </location>
</feature>
<feature type="transmembrane region" description="Helical" evidence="6">
    <location>
        <begin position="212"/>
        <end position="231"/>
    </location>
</feature>
<sequence>MDDTTMEEPLLAVRHVGDGATPAATLVEVKKLLRLAVPLMVSFLLRNAVQTLSVMFVGHLGELQLAGVSLAASLTNVTGFSLLFGMASALDTLNGQAYGARQHGMLGVDVQRGMVVLAVACVPVALLWASAGEILLLFGQDPDIAAEAGSYARWLLPALAAYVPLTCAFRFTQAQGLVVPLMASSAVAAAAHVAMCWALVFKAGMGSKGAALSVAVTYMVNLSILVLYVRVSKACETTWTGFSMDAFTQLRRFTDLAVPSAMMVCLEWWSFEILVLLSGILPNPKLETSILSIGFNTTSMLFMVPRGFGSSLSTRVSNELGAGQSGAARLAARVAVAMTVVVGLVLVAALMLLRNVWGYSFSNEQEVVIYIARIMPVLAVSFFVDGLNGALSGVLTGCGKQNIGARVNLGAFYLIGIPTAVLLAFVLHLNAVGLWLGIVCGSISKLGVLLFITLRTNWGKEAIKAKERVFGSSLPTE</sequence>
<protein>
    <recommendedName>
        <fullName evidence="6">Protein DETOXIFICATION</fullName>
    </recommendedName>
    <alternativeName>
        <fullName evidence="6">Multidrug and toxic compound extrusion protein</fullName>
    </alternativeName>
</protein>
<dbReference type="GO" id="GO:0015297">
    <property type="term" value="F:antiporter activity"/>
    <property type="evidence" value="ECO:0007669"/>
    <property type="project" value="InterPro"/>
</dbReference>
<keyword evidence="3 6" id="KW-0812">Transmembrane</keyword>
<comment type="similarity">
    <text evidence="2 6">Belongs to the multi antimicrobial extrusion (MATE) (TC 2.A.66.1) family.</text>
</comment>
<dbReference type="STRING" id="77586.A0A0D9XIS2"/>
<evidence type="ECO:0000256" key="1">
    <source>
        <dbReference type="ARBA" id="ARBA00004141"/>
    </source>
</evidence>
<evidence type="ECO:0000256" key="2">
    <source>
        <dbReference type="ARBA" id="ARBA00010199"/>
    </source>
</evidence>
<dbReference type="CDD" id="cd13132">
    <property type="entry name" value="MATE_eukaryotic"/>
    <property type="match status" value="1"/>
</dbReference>
<feature type="transmembrane region" description="Helical" evidence="6">
    <location>
        <begin position="373"/>
        <end position="395"/>
    </location>
</feature>
<organism evidence="7 8">
    <name type="scientific">Leersia perrieri</name>
    <dbReference type="NCBI Taxonomy" id="77586"/>
    <lineage>
        <taxon>Eukaryota</taxon>
        <taxon>Viridiplantae</taxon>
        <taxon>Streptophyta</taxon>
        <taxon>Embryophyta</taxon>
        <taxon>Tracheophyta</taxon>
        <taxon>Spermatophyta</taxon>
        <taxon>Magnoliopsida</taxon>
        <taxon>Liliopsida</taxon>
        <taxon>Poales</taxon>
        <taxon>Poaceae</taxon>
        <taxon>BOP clade</taxon>
        <taxon>Oryzoideae</taxon>
        <taxon>Oryzeae</taxon>
        <taxon>Oryzinae</taxon>
        <taxon>Leersia</taxon>
    </lineage>
</organism>
<feature type="transmembrane region" description="Helical" evidence="6">
    <location>
        <begin position="151"/>
        <end position="171"/>
    </location>
</feature>
<dbReference type="InterPro" id="IPR002528">
    <property type="entry name" value="MATE_fam"/>
</dbReference>
<dbReference type="AlphaFoldDB" id="A0A0D9XIS2"/>
<reference evidence="7 8" key="1">
    <citation type="submission" date="2012-08" db="EMBL/GenBank/DDBJ databases">
        <title>Oryza genome evolution.</title>
        <authorList>
            <person name="Wing R.A."/>
        </authorList>
    </citation>
    <scope>NUCLEOTIDE SEQUENCE</scope>
</reference>
<dbReference type="GO" id="GO:0016020">
    <property type="term" value="C:membrane"/>
    <property type="evidence" value="ECO:0007669"/>
    <property type="project" value="UniProtKB-SubCell"/>
</dbReference>
<keyword evidence="5 6" id="KW-0472">Membrane</keyword>
<feature type="transmembrane region" description="Helical" evidence="6">
    <location>
        <begin position="114"/>
        <end position="139"/>
    </location>
</feature>
<keyword evidence="4 6" id="KW-1133">Transmembrane helix</keyword>
<evidence type="ECO:0000256" key="6">
    <source>
        <dbReference type="RuleBase" id="RU004914"/>
    </source>
</evidence>
<evidence type="ECO:0000256" key="3">
    <source>
        <dbReference type="ARBA" id="ARBA00022692"/>
    </source>
</evidence>
<proteinExistence type="inferred from homology"/>
<dbReference type="NCBIfam" id="TIGR00797">
    <property type="entry name" value="matE"/>
    <property type="match status" value="1"/>
</dbReference>